<name>A0A8S9K626_BRACR</name>
<feature type="compositionally biased region" description="Polar residues" evidence="1">
    <location>
        <begin position="101"/>
        <end position="111"/>
    </location>
</feature>
<feature type="compositionally biased region" description="Basic and acidic residues" evidence="1">
    <location>
        <begin position="85"/>
        <end position="95"/>
    </location>
</feature>
<reference evidence="2" key="1">
    <citation type="submission" date="2019-12" db="EMBL/GenBank/DDBJ databases">
        <title>Genome sequencing and annotation of Brassica cretica.</title>
        <authorList>
            <person name="Studholme D.J."/>
            <person name="Sarris P.F."/>
        </authorList>
    </citation>
    <scope>NUCLEOTIDE SEQUENCE</scope>
    <source>
        <strain evidence="2">PFS-102/07</strain>
        <tissue evidence="2">Leaf</tissue>
    </source>
</reference>
<organism evidence="2">
    <name type="scientific">Brassica cretica</name>
    <name type="common">Mustard</name>
    <dbReference type="NCBI Taxonomy" id="69181"/>
    <lineage>
        <taxon>Eukaryota</taxon>
        <taxon>Viridiplantae</taxon>
        <taxon>Streptophyta</taxon>
        <taxon>Embryophyta</taxon>
        <taxon>Tracheophyta</taxon>
        <taxon>Spermatophyta</taxon>
        <taxon>Magnoliopsida</taxon>
        <taxon>eudicotyledons</taxon>
        <taxon>Gunneridae</taxon>
        <taxon>Pentapetalae</taxon>
        <taxon>rosids</taxon>
        <taxon>malvids</taxon>
        <taxon>Brassicales</taxon>
        <taxon>Brassicaceae</taxon>
        <taxon>Brassiceae</taxon>
        <taxon>Brassica</taxon>
    </lineage>
</organism>
<evidence type="ECO:0000313" key="2">
    <source>
        <dbReference type="EMBL" id="KAF2589053.1"/>
    </source>
</evidence>
<dbReference type="AlphaFoldDB" id="A0A8S9K626"/>
<comment type="caution">
    <text evidence="2">The sequence shown here is derived from an EMBL/GenBank/DDBJ whole genome shotgun (WGS) entry which is preliminary data.</text>
</comment>
<protein>
    <submittedName>
        <fullName evidence="2">Uncharacterized protein</fullName>
    </submittedName>
</protein>
<dbReference type="EMBL" id="QGKY02000190">
    <property type="protein sequence ID" value="KAF2589053.1"/>
    <property type="molecule type" value="Genomic_DNA"/>
</dbReference>
<gene>
    <name evidence="2" type="ORF">F2Q70_00040635</name>
</gene>
<sequence length="111" mass="13139">MEKHCCRCLMLDHDEDKDCLIASKEREEINQEDKRKGTLPEPPQRTHDNRRAVDRSYRSQRSWDSDKGGHREHLKRTAPAQLRSHQSERQREGRSVETGCRLQTSSRSNER</sequence>
<evidence type="ECO:0000256" key="1">
    <source>
        <dbReference type="SAM" id="MobiDB-lite"/>
    </source>
</evidence>
<feature type="compositionally biased region" description="Basic and acidic residues" evidence="1">
    <location>
        <begin position="25"/>
        <end position="71"/>
    </location>
</feature>
<feature type="region of interest" description="Disordered" evidence="1">
    <location>
        <begin position="25"/>
        <end position="111"/>
    </location>
</feature>
<proteinExistence type="predicted"/>
<accession>A0A8S9K626</accession>